<organism evidence="3 4">
    <name type="scientific">Candidatus Limisoma intestinavium</name>
    <dbReference type="NCBI Taxonomy" id="2840856"/>
    <lineage>
        <taxon>Bacteria</taxon>
        <taxon>Pseudomonadati</taxon>
        <taxon>Bacteroidota</taxon>
        <taxon>Bacteroidia</taxon>
        <taxon>Bacteroidales</taxon>
        <taxon>Candidatus Limisoma</taxon>
    </lineage>
</organism>
<feature type="coiled-coil region" evidence="1">
    <location>
        <begin position="176"/>
        <end position="203"/>
    </location>
</feature>
<evidence type="ECO:0000313" key="4">
    <source>
        <dbReference type="Proteomes" id="UP000824076"/>
    </source>
</evidence>
<dbReference type="GO" id="GO:0004518">
    <property type="term" value="F:nuclease activity"/>
    <property type="evidence" value="ECO:0007669"/>
    <property type="project" value="InterPro"/>
</dbReference>
<dbReference type="AlphaFoldDB" id="A0A9D1IKY6"/>
<name>A0A9D1IKY6_9BACT</name>
<sequence length="204" mass="23115">MDEKIRFRVLGITYNQIQSGAYALILAEDGGRRRIPVVIGSAEAQSIAAVLERVTLPRPLVHDVFHVMIHAFGIKAKEVYIYRFEKGVFYSEITFSDGDREVKIDSRTSDAVAIALRTKTPIYASAEVVEETSFSVGTASVGDEDETDSRDTELQQVPLERFAVEELDRMLRDSIRKEEYERAAEIKRTIERKRANASNELENK</sequence>
<dbReference type="SUPFAM" id="SSF103256">
    <property type="entry name" value="Hypothetical protein TM0160"/>
    <property type="match status" value="1"/>
</dbReference>
<dbReference type="EMBL" id="DVMS01000211">
    <property type="protein sequence ID" value="HIU39515.1"/>
    <property type="molecule type" value="Genomic_DNA"/>
</dbReference>
<feature type="domain" description="BFN" evidence="2">
    <location>
        <begin position="4"/>
        <end position="136"/>
    </location>
</feature>
<dbReference type="InterPro" id="IPR003729">
    <property type="entry name" value="Bi_nuclease_dom"/>
</dbReference>
<evidence type="ECO:0000313" key="3">
    <source>
        <dbReference type="EMBL" id="HIU39515.1"/>
    </source>
</evidence>
<keyword evidence="1" id="KW-0175">Coiled coil</keyword>
<dbReference type="Gene3D" id="3.10.690.10">
    <property type="entry name" value="Bifunctional nuclease domain"/>
    <property type="match status" value="1"/>
</dbReference>
<dbReference type="InterPro" id="IPR036104">
    <property type="entry name" value="BFN_sf"/>
</dbReference>
<comment type="caution">
    <text evidence="3">The sequence shown here is derived from an EMBL/GenBank/DDBJ whole genome shotgun (WGS) entry which is preliminary data.</text>
</comment>
<evidence type="ECO:0000259" key="2">
    <source>
        <dbReference type="PROSITE" id="PS51658"/>
    </source>
</evidence>
<gene>
    <name evidence="3" type="ORF">IAD18_07615</name>
</gene>
<evidence type="ECO:0000256" key="1">
    <source>
        <dbReference type="SAM" id="Coils"/>
    </source>
</evidence>
<dbReference type="Proteomes" id="UP000824076">
    <property type="component" value="Unassembled WGS sequence"/>
</dbReference>
<reference evidence="3" key="1">
    <citation type="submission" date="2020-10" db="EMBL/GenBank/DDBJ databases">
        <authorList>
            <person name="Gilroy R."/>
        </authorList>
    </citation>
    <scope>NUCLEOTIDE SEQUENCE</scope>
    <source>
        <strain evidence="3">17073</strain>
    </source>
</reference>
<dbReference type="Pfam" id="PF02577">
    <property type="entry name" value="BFN_dom"/>
    <property type="match status" value="1"/>
</dbReference>
<reference evidence="3" key="2">
    <citation type="journal article" date="2021" name="PeerJ">
        <title>Extensive microbial diversity within the chicken gut microbiome revealed by metagenomics and culture.</title>
        <authorList>
            <person name="Gilroy R."/>
            <person name="Ravi A."/>
            <person name="Getino M."/>
            <person name="Pursley I."/>
            <person name="Horton D.L."/>
            <person name="Alikhan N.F."/>
            <person name="Baker D."/>
            <person name="Gharbi K."/>
            <person name="Hall N."/>
            <person name="Watson M."/>
            <person name="Adriaenssens E.M."/>
            <person name="Foster-Nyarko E."/>
            <person name="Jarju S."/>
            <person name="Secka A."/>
            <person name="Antonio M."/>
            <person name="Oren A."/>
            <person name="Chaudhuri R.R."/>
            <person name="La Ragione R."/>
            <person name="Hildebrand F."/>
            <person name="Pallen M.J."/>
        </authorList>
    </citation>
    <scope>NUCLEOTIDE SEQUENCE</scope>
    <source>
        <strain evidence="3">17073</strain>
    </source>
</reference>
<proteinExistence type="predicted"/>
<accession>A0A9D1IKY6</accession>
<dbReference type="PANTHER" id="PTHR15160">
    <property type="entry name" value="VON HIPPEL-LINDAU PROTEIN"/>
    <property type="match status" value="1"/>
</dbReference>
<protein>
    <submittedName>
        <fullName evidence="3">Bifunctional nuclease family protein</fullName>
    </submittedName>
</protein>
<dbReference type="PANTHER" id="PTHR15160:SF1">
    <property type="entry name" value="VON HIPPEL-LINDAU DISEASE TUMOR SUPPRESSOR"/>
    <property type="match status" value="1"/>
</dbReference>
<dbReference type="PROSITE" id="PS51658">
    <property type="entry name" value="BFN"/>
    <property type="match status" value="1"/>
</dbReference>